<evidence type="ECO:0000313" key="2">
    <source>
        <dbReference type="Proteomes" id="UP001163603"/>
    </source>
</evidence>
<dbReference type="Proteomes" id="UP001163603">
    <property type="component" value="Chromosome 8"/>
</dbReference>
<organism evidence="1 2">
    <name type="scientific">Pistacia integerrima</name>
    <dbReference type="NCBI Taxonomy" id="434235"/>
    <lineage>
        <taxon>Eukaryota</taxon>
        <taxon>Viridiplantae</taxon>
        <taxon>Streptophyta</taxon>
        <taxon>Embryophyta</taxon>
        <taxon>Tracheophyta</taxon>
        <taxon>Spermatophyta</taxon>
        <taxon>Magnoliopsida</taxon>
        <taxon>eudicotyledons</taxon>
        <taxon>Gunneridae</taxon>
        <taxon>Pentapetalae</taxon>
        <taxon>rosids</taxon>
        <taxon>malvids</taxon>
        <taxon>Sapindales</taxon>
        <taxon>Anacardiaceae</taxon>
        <taxon>Pistacia</taxon>
    </lineage>
</organism>
<keyword evidence="2" id="KW-1185">Reference proteome</keyword>
<evidence type="ECO:0000313" key="1">
    <source>
        <dbReference type="EMBL" id="KAJ0031877.1"/>
    </source>
</evidence>
<sequence length="348" mass="38944">MLQGHLNNSFLYSPSLVTLDLSFNQLYGSIAKWIDRLSSLNYLILNNNNFEGEVPNHLCKLNQLRLIDLSHNNFFGQIPFCLLDGEDSDAKAPTSGSDAKAPTSSIAVAPALAPDEVGDWPSMGKEETIPFTTKNVSYLYEGKVLTYMSGVDLSCNKLTGEIPYQIGFLTRIHTLNISHNNLTGSIPMTFSHLQQIESLDLSYNNLNGKIPPQLVGLYTLSFFSVAHNNLSGKTPERINQFGTFEENSYEGNPLLCGPPLPKCDANGSSSSMPRASTENNEDNNFIDMEIFYISFTVSYIIVLLGIATILYINPYWRRAWFYHVEMWATSSYYFVVDHLPTPLSLRSM</sequence>
<accession>A0ACC0Y9B6</accession>
<protein>
    <submittedName>
        <fullName evidence="1">Uncharacterized protein</fullName>
    </submittedName>
</protein>
<reference evidence="2" key="1">
    <citation type="journal article" date="2023" name="G3 (Bethesda)">
        <title>Genome assembly and association tests identify interacting loci associated with vigor, precocity, and sex in interspecific pistachio rootstocks.</title>
        <authorList>
            <person name="Palmer W."/>
            <person name="Jacygrad E."/>
            <person name="Sagayaradj S."/>
            <person name="Cavanaugh K."/>
            <person name="Han R."/>
            <person name="Bertier L."/>
            <person name="Beede B."/>
            <person name="Kafkas S."/>
            <person name="Golino D."/>
            <person name="Preece J."/>
            <person name="Michelmore R."/>
        </authorList>
    </citation>
    <scope>NUCLEOTIDE SEQUENCE [LARGE SCALE GENOMIC DNA]</scope>
</reference>
<proteinExistence type="predicted"/>
<comment type="caution">
    <text evidence="1">The sequence shown here is derived from an EMBL/GenBank/DDBJ whole genome shotgun (WGS) entry which is preliminary data.</text>
</comment>
<dbReference type="EMBL" id="CM047743">
    <property type="protein sequence ID" value="KAJ0031877.1"/>
    <property type="molecule type" value="Genomic_DNA"/>
</dbReference>
<gene>
    <name evidence="1" type="ORF">Pint_14460</name>
</gene>
<name>A0ACC0Y9B6_9ROSI</name>